<feature type="region of interest" description="Disordered" evidence="1">
    <location>
        <begin position="127"/>
        <end position="241"/>
    </location>
</feature>
<feature type="compositionally biased region" description="Basic residues" evidence="1">
    <location>
        <begin position="397"/>
        <end position="408"/>
    </location>
</feature>
<evidence type="ECO:0000256" key="1">
    <source>
        <dbReference type="SAM" id="MobiDB-lite"/>
    </source>
</evidence>
<dbReference type="AlphaFoldDB" id="A0A367YLF2"/>
<accession>A0A367YLF2</accession>
<dbReference type="EMBL" id="QLNQ01000019">
    <property type="protein sequence ID" value="RCK65832.1"/>
    <property type="molecule type" value="Genomic_DNA"/>
</dbReference>
<dbReference type="GO" id="GO:0000183">
    <property type="term" value="P:rDNA heterochromatin formation"/>
    <property type="evidence" value="ECO:0007669"/>
    <property type="project" value="InterPro"/>
</dbReference>
<feature type="compositionally biased region" description="Basic and acidic residues" evidence="1">
    <location>
        <begin position="590"/>
        <end position="624"/>
    </location>
</feature>
<dbReference type="PANTHER" id="PTHR28196:SF1">
    <property type="entry name" value="NUCLEOLAR PROTEIN NET1-RELATED"/>
    <property type="match status" value="1"/>
</dbReference>
<feature type="domain" description="Nucleolar protein Dnt1-like N-terminal" evidence="2">
    <location>
        <begin position="32"/>
        <end position="99"/>
    </location>
</feature>
<evidence type="ECO:0000313" key="4">
    <source>
        <dbReference type="Proteomes" id="UP000253472"/>
    </source>
</evidence>
<dbReference type="Proteomes" id="UP000253472">
    <property type="component" value="Unassembled WGS sequence"/>
</dbReference>
<feature type="region of interest" description="Disordered" evidence="1">
    <location>
        <begin position="349"/>
        <end position="417"/>
    </location>
</feature>
<comment type="caution">
    <text evidence="3">The sequence shown here is derived from an EMBL/GenBank/DDBJ whole genome shotgun (WGS) entry which is preliminary data.</text>
</comment>
<feature type="compositionally biased region" description="Basic and acidic residues" evidence="1">
    <location>
        <begin position="560"/>
        <end position="574"/>
    </location>
</feature>
<feature type="compositionally biased region" description="Basic and acidic residues" evidence="1">
    <location>
        <begin position="736"/>
        <end position="745"/>
    </location>
</feature>
<gene>
    <name evidence="3" type="ORF">Cantr_01454</name>
</gene>
<dbReference type="Pfam" id="PF10407">
    <property type="entry name" value="Cytokin_check_N"/>
    <property type="match status" value="1"/>
</dbReference>
<protein>
    <recommendedName>
        <fullName evidence="2">Nucleolar protein Dnt1-like N-terminal domain-containing protein</fullName>
    </recommendedName>
</protein>
<evidence type="ECO:0000259" key="2">
    <source>
        <dbReference type="Pfam" id="PF10407"/>
    </source>
</evidence>
<feature type="compositionally biased region" description="Low complexity" evidence="1">
    <location>
        <begin position="351"/>
        <end position="361"/>
    </location>
</feature>
<sequence length="758" mass="83403">MSTKFKLKVFLVPKEYEKISIEHIDPRKYISFLYITFPETKIEDIEPGLCQRFLKRYPDEGELVVLSYQDNELLDLDPEFEIQDVFDSQNNQIRVLVDNTFTSVTYSPEPGISTPLDFQKTSNIPGGVYLRESNDARMTPRRGKSSPIASPVALAPPETKADRSIPKKKALQKRKSNRITSGMLESPPKSKESQLANAGRLGVGRLKSPNKTDARGPPRKKIRRVISSSSGSSTDEDLDEEDFDYEPEDYAQVEDDDNEKIEADEIIGMVEDMKSQDSSGLDEEISRMDPTQRSIRRQLQINTVEGNPSLYLGRTKRRAAREASMVLNRASSSKSAPKVNKIQKPASKIVPPFTTTTKPKPSVASKPIIPAKPAVTTKPKPVTLAKPKPEPVATTPSKKRGRPPRKPATKTTTPGSIISDLHSRLKLYQLKVKELMVEQDGAIAGYDVIPKDFEKGLRPATNIYQGAPVDVRLYLTQRPKQTNVFVTSPTEEVIETDPPVKLVIPPRNRTSTELDKDASNNNRAIAIAKAATSSIGSDNSSTSTLSTVTSNPNLDNSSTSEDKTNSVVNLDDKTNNGISFESKTDSTISSEEKTESIFIPEEKTANGISSEEKPNIDAASDEKPINGTNSEVKINDVPSSDPVPTNGTNVATEPVQDKPFAKILYSSSDEDEQEPKVEVKQAEPEPEPEDADRHVDIFAKIADSSDEGDQTLEAGATTPPLQEPFAKIADSSDEDEKPKAKEFDIFAKIADSSDEDAN</sequence>
<dbReference type="STRING" id="5486.A0A367YLF2"/>
<feature type="compositionally biased region" description="Low complexity" evidence="1">
    <location>
        <begin position="531"/>
        <end position="550"/>
    </location>
</feature>
<feature type="compositionally biased region" description="Low complexity" evidence="1">
    <location>
        <begin position="371"/>
        <end position="383"/>
    </location>
</feature>
<feature type="compositionally biased region" description="Polar residues" evidence="1">
    <location>
        <begin position="642"/>
        <end position="651"/>
    </location>
</feature>
<dbReference type="PANTHER" id="PTHR28196">
    <property type="entry name" value="NUCLEOLAR PROTEIN NET1-RELATED"/>
    <property type="match status" value="1"/>
</dbReference>
<reference evidence="3 4" key="1">
    <citation type="submission" date="2018-06" db="EMBL/GenBank/DDBJ databases">
        <title>Whole genome sequencing of Candida tropicalis (genome annotated by CSBL at Korea University).</title>
        <authorList>
            <person name="Ahn J."/>
        </authorList>
    </citation>
    <scope>NUCLEOTIDE SEQUENCE [LARGE SCALE GENOMIC DNA]</scope>
    <source>
        <strain evidence="3 4">ATCC 20962</strain>
    </source>
</reference>
<feature type="region of interest" description="Disordered" evidence="1">
    <location>
        <begin position="531"/>
        <end position="758"/>
    </location>
</feature>
<proteinExistence type="predicted"/>
<keyword evidence="4" id="KW-1185">Reference proteome</keyword>
<feature type="compositionally biased region" description="Basic residues" evidence="1">
    <location>
        <begin position="166"/>
        <end position="177"/>
    </location>
</feature>
<dbReference type="OrthoDB" id="6365676at2759"/>
<organism evidence="3 4">
    <name type="scientific">Candida viswanathii</name>
    <dbReference type="NCBI Taxonomy" id="5486"/>
    <lineage>
        <taxon>Eukaryota</taxon>
        <taxon>Fungi</taxon>
        <taxon>Dikarya</taxon>
        <taxon>Ascomycota</taxon>
        <taxon>Saccharomycotina</taxon>
        <taxon>Pichiomycetes</taxon>
        <taxon>Debaryomycetaceae</taxon>
        <taxon>Candida/Lodderomyces clade</taxon>
        <taxon>Candida</taxon>
    </lineage>
</organism>
<dbReference type="InterPro" id="IPR043185">
    <property type="entry name" value="Net1/Tof2"/>
</dbReference>
<feature type="region of interest" description="Disordered" evidence="1">
    <location>
        <begin position="270"/>
        <end position="294"/>
    </location>
</feature>
<dbReference type="InterPro" id="IPR018844">
    <property type="entry name" value="Dnt1-like_N"/>
</dbReference>
<feature type="compositionally biased region" description="Basic and acidic residues" evidence="1">
    <location>
        <begin position="674"/>
        <end position="683"/>
    </location>
</feature>
<name>A0A367YLF2_9ASCO</name>
<evidence type="ECO:0000313" key="3">
    <source>
        <dbReference type="EMBL" id="RCK65832.1"/>
    </source>
</evidence>